<organism evidence="2 3">
    <name type="scientific">Roseateles violae</name>
    <dbReference type="NCBI Taxonomy" id="3058042"/>
    <lineage>
        <taxon>Bacteria</taxon>
        <taxon>Pseudomonadati</taxon>
        <taxon>Pseudomonadota</taxon>
        <taxon>Betaproteobacteria</taxon>
        <taxon>Burkholderiales</taxon>
        <taxon>Sphaerotilaceae</taxon>
        <taxon>Roseateles</taxon>
    </lineage>
</organism>
<gene>
    <name evidence="2" type="ORF">QWJ38_10155</name>
</gene>
<protein>
    <submittedName>
        <fullName evidence="2">Uncharacterized protein</fullName>
    </submittedName>
</protein>
<name>A0ABT8DWP5_9BURK</name>
<reference evidence="2 3" key="1">
    <citation type="submission" date="2023-06" db="EMBL/GenBank/DDBJ databases">
        <title>Pelomonas sp. PFR6 16S ribosomal RNA gene Genome sequencing and assembly.</title>
        <authorList>
            <person name="Woo H."/>
        </authorList>
    </citation>
    <scope>NUCLEOTIDE SEQUENCE [LARGE SCALE GENOMIC DNA]</scope>
    <source>
        <strain evidence="2 3">PFR6</strain>
    </source>
</reference>
<comment type="caution">
    <text evidence="2">The sequence shown here is derived from an EMBL/GenBank/DDBJ whole genome shotgun (WGS) entry which is preliminary data.</text>
</comment>
<dbReference type="RefSeq" id="WP_290358927.1">
    <property type="nucleotide sequence ID" value="NZ_JAUHHC010000002.1"/>
</dbReference>
<sequence>MASRSFPRSTRWPCCCLLALLSAPALAQDARWQPPTDPDSTHLSVTQSVVEPLATAGAAPNALQRAAELPAARQTMLWAERQHWALGVGVEQRLRFDGAMRLRPFEGQQPRDGGLVVGLALNTGPQTQLSVQTPLLPAPRLQFSPSGEPLPAGDGSRELRMGLEFRSTDRLKDLRRGLLMKVELSNQTTLALKPRAGKVGITLNKSW</sequence>
<feature type="signal peptide" evidence="1">
    <location>
        <begin position="1"/>
        <end position="27"/>
    </location>
</feature>
<dbReference type="EMBL" id="JAUHHC010000002">
    <property type="protein sequence ID" value="MDN3920641.1"/>
    <property type="molecule type" value="Genomic_DNA"/>
</dbReference>
<evidence type="ECO:0000313" key="3">
    <source>
        <dbReference type="Proteomes" id="UP001228044"/>
    </source>
</evidence>
<accession>A0ABT8DWP5</accession>
<feature type="chain" id="PRO_5046705681" evidence="1">
    <location>
        <begin position="28"/>
        <end position="207"/>
    </location>
</feature>
<keyword evidence="3" id="KW-1185">Reference proteome</keyword>
<keyword evidence="1" id="KW-0732">Signal</keyword>
<evidence type="ECO:0000256" key="1">
    <source>
        <dbReference type="SAM" id="SignalP"/>
    </source>
</evidence>
<evidence type="ECO:0000313" key="2">
    <source>
        <dbReference type="EMBL" id="MDN3920641.1"/>
    </source>
</evidence>
<proteinExistence type="predicted"/>
<dbReference type="Proteomes" id="UP001228044">
    <property type="component" value="Unassembled WGS sequence"/>
</dbReference>